<accession>A0ABW0X9C4</accession>
<evidence type="ECO:0000313" key="7">
    <source>
        <dbReference type="EMBL" id="MFC5667168.1"/>
    </source>
</evidence>
<dbReference type="Pfam" id="PF00742">
    <property type="entry name" value="Homoserine_dh"/>
    <property type="match status" value="1"/>
</dbReference>
<keyword evidence="4" id="KW-0791">Threonine biosynthesis</keyword>
<gene>
    <name evidence="7" type="ORF">ACFP3U_29905</name>
</gene>
<reference evidence="8" key="1">
    <citation type="journal article" date="2019" name="Int. J. Syst. Evol. Microbiol.">
        <title>The Global Catalogue of Microorganisms (GCM) 10K type strain sequencing project: providing services to taxonomists for standard genome sequencing and annotation.</title>
        <authorList>
            <consortium name="The Broad Institute Genomics Platform"/>
            <consortium name="The Broad Institute Genome Sequencing Center for Infectious Disease"/>
            <person name="Wu L."/>
            <person name="Ma J."/>
        </authorList>
    </citation>
    <scope>NUCLEOTIDE SEQUENCE [LARGE SCALE GENOMIC DNA]</scope>
    <source>
        <strain evidence="8">CGMCC 4.1437</strain>
    </source>
</reference>
<dbReference type="InterPro" id="IPR001342">
    <property type="entry name" value="HDH_cat"/>
</dbReference>
<dbReference type="SUPFAM" id="SSF51735">
    <property type="entry name" value="NAD(P)-binding Rossmann-fold domains"/>
    <property type="match status" value="1"/>
</dbReference>
<dbReference type="Gene3D" id="3.40.50.720">
    <property type="entry name" value="NAD(P)-binding Rossmann-like Domain"/>
    <property type="match status" value="1"/>
</dbReference>
<dbReference type="PANTHER" id="PTHR43331">
    <property type="entry name" value="HOMOSERINE DEHYDROGENASE"/>
    <property type="match status" value="1"/>
</dbReference>
<evidence type="ECO:0000256" key="4">
    <source>
        <dbReference type="RuleBase" id="RU000579"/>
    </source>
</evidence>
<feature type="domain" description="Homoserine dehydrogenase catalytic" evidence="6">
    <location>
        <begin position="160"/>
        <end position="331"/>
    </location>
</feature>
<dbReference type="EC" id="1.1.1.3" evidence="2 4"/>
<evidence type="ECO:0000256" key="5">
    <source>
        <dbReference type="RuleBase" id="RU004171"/>
    </source>
</evidence>
<dbReference type="PROSITE" id="PS01042">
    <property type="entry name" value="HOMOSER_DHGENASE"/>
    <property type="match status" value="1"/>
</dbReference>
<dbReference type="EMBL" id="JBHSOF010000052">
    <property type="protein sequence ID" value="MFC5667168.1"/>
    <property type="molecule type" value="Genomic_DNA"/>
</dbReference>
<evidence type="ECO:0000313" key="8">
    <source>
        <dbReference type="Proteomes" id="UP001595975"/>
    </source>
</evidence>
<dbReference type="PIRSF" id="PIRSF036497">
    <property type="entry name" value="HDH_short"/>
    <property type="match status" value="1"/>
</dbReference>
<proteinExistence type="inferred from homology"/>
<keyword evidence="4" id="KW-0028">Amino-acid biosynthesis</keyword>
<keyword evidence="4" id="KW-0521">NADP</keyword>
<organism evidence="7 8">
    <name type="scientific">Kitasatospora misakiensis</name>
    <dbReference type="NCBI Taxonomy" id="67330"/>
    <lineage>
        <taxon>Bacteria</taxon>
        <taxon>Bacillati</taxon>
        <taxon>Actinomycetota</taxon>
        <taxon>Actinomycetes</taxon>
        <taxon>Kitasatosporales</taxon>
        <taxon>Streptomycetaceae</taxon>
        <taxon>Kitasatospora</taxon>
    </lineage>
</organism>
<dbReference type="Proteomes" id="UP001595975">
    <property type="component" value="Unassembled WGS sequence"/>
</dbReference>
<evidence type="ECO:0000256" key="1">
    <source>
        <dbReference type="ARBA" id="ARBA00006753"/>
    </source>
</evidence>
<dbReference type="InterPro" id="IPR019811">
    <property type="entry name" value="HDH_CS"/>
</dbReference>
<keyword evidence="4" id="KW-0486">Methionine biosynthesis</keyword>
<protein>
    <recommendedName>
        <fullName evidence="2 4">Homoserine dehydrogenase</fullName>
        <ecNumber evidence="2 4">1.1.1.3</ecNumber>
    </recommendedName>
</protein>
<dbReference type="InterPro" id="IPR036291">
    <property type="entry name" value="NAD(P)-bd_dom_sf"/>
</dbReference>
<dbReference type="PANTHER" id="PTHR43331:SF1">
    <property type="entry name" value="HOMOSERINE DEHYDROGENASE"/>
    <property type="match status" value="1"/>
</dbReference>
<dbReference type="SUPFAM" id="SSF55347">
    <property type="entry name" value="Glyceraldehyde-3-phosphate dehydrogenase-like, C-terminal domain"/>
    <property type="match status" value="1"/>
</dbReference>
<evidence type="ECO:0000256" key="3">
    <source>
        <dbReference type="ARBA" id="ARBA00023002"/>
    </source>
</evidence>
<dbReference type="Gene3D" id="3.30.360.10">
    <property type="entry name" value="Dihydrodipicolinate Reductase, domain 2"/>
    <property type="match status" value="1"/>
</dbReference>
<dbReference type="InterPro" id="IPR022697">
    <property type="entry name" value="HDH_short"/>
</dbReference>
<dbReference type="RefSeq" id="WP_380228847.1">
    <property type="nucleotide sequence ID" value="NZ_JBHSOF010000052.1"/>
</dbReference>
<comment type="similarity">
    <text evidence="1 5">Belongs to the homoserine dehydrogenase family.</text>
</comment>
<comment type="pathway">
    <text evidence="4">Amino-acid biosynthesis; L-methionine biosynthesis via de novo pathway; L-homoserine from L-aspartate: step 3/3.</text>
</comment>
<comment type="pathway">
    <text evidence="4">Amino-acid biosynthesis; L-threonine biosynthesis; L-threonine from L-aspartate: step 3/5.</text>
</comment>
<evidence type="ECO:0000256" key="2">
    <source>
        <dbReference type="ARBA" id="ARBA00013213"/>
    </source>
</evidence>
<name>A0ABW0X9C4_9ACTN</name>
<sequence>MTPAVAPRSPEDAVVVLSGYGPVGRAYADLIRTRGDELALRYGVRLRLGAVRTGSAHCLPQPGGPVPPRPAWGPPVALEESLDLTGARVLVQALPSSPAVRRQAAEEAVLALRRGVHVVTAAKGHLLTHWSELGEAAQAGRSLIRISGATGAALPTADLARAGVRGLGCGSVRACPNGTATFVLDRLAAGESLAEAVGEAQRRGIAEADPSADLSGEDAATKVRLLAALLWGWEPSAVRVRTEPVDGHTAPAAVAAAGRGNRLRAVAVASLDEPLVVRVRLEETAPGDPLHALTGPEKAVVYGCPDAGDITVSGGRSSPVGAALAMLKDTLDVTTAGRFGFG</sequence>
<keyword evidence="3 4" id="KW-0560">Oxidoreductase</keyword>
<comment type="caution">
    <text evidence="7">The sequence shown here is derived from an EMBL/GenBank/DDBJ whole genome shotgun (WGS) entry which is preliminary data.</text>
</comment>
<comment type="catalytic activity">
    <reaction evidence="4">
        <text>L-homoserine + NADP(+) = L-aspartate 4-semialdehyde + NADPH + H(+)</text>
        <dbReference type="Rhea" id="RHEA:15761"/>
        <dbReference type="ChEBI" id="CHEBI:15378"/>
        <dbReference type="ChEBI" id="CHEBI:57476"/>
        <dbReference type="ChEBI" id="CHEBI:57783"/>
        <dbReference type="ChEBI" id="CHEBI:58349"/>
        <dbReference type="ChEBI" id="CHEBI:537519"/>
        <dbReference type="EC" id="1.1.1.3"/>
    </reaction>
</comment>
<keyword evidence="8" id="KW-1185">Reference proteome</keyword>
<evidence type="ECO:0000259" key="6">
    <source>
        <dbReference type="Pfam" id="PF00742"/>
    </source>
</evidence>